<dbReference type="PANTHER" id="PTHR48094">
    <property type="entry name" value="PROTEIN/NUCLEIC ACID DEGLYCASE DJ-1-RELATED"/>
    <property type="match status" value="1"/>
</dbReference>
<dbReference type="GO" id="GO:0019172">
    <property type="term" value="F:glyoxalase III activity"/>
    <property type="evidence" value="ECO:0007669"/>
    <property type="project" value="TreeGrafter"/>
</dbReference>
<dbReference type="Pfam" id="PF01965">
    <property type="entry name" value="DJ-1_PfpI"/>
    <property type="match status" value="1"/>
</dbReference>
<evidence type="ECO:0000313" key="6">
    <source>
        <dbReference type="Proteomes" id="UP000051957"/>
    </source>
</evidence>
<dbReference type="InterPro" id="IPR002818">
    <property type="entry name" value="DJ-1/PfpI"/>
</dbReference>
<dbReference type="PATRIC" id="fig|1423784.4.peg.526"/>
<dbReference type="GO" id="GO:0019243">
    <property type="term" value="P:methylglyoxal catabolic process to D-lactate via S-lactoyl-glutathione"/>
    <property type="evidence" value="ECO:0007669"/>
    <property type="project" value="TreeGrafter"/>
</dbReference>
<protein>
    <submittedName>
        <fullName evidence="5">ThiJ PfpI domain-containing protein</fullName>
    </submittedName>
</protein>
<evidence type="ECO:0000256" key="1">
    <source>
        <dbReference type="ARBA" id="ARBA00023016"/>
    </source>
</evidence>
<dbReference type="RefSeq" id="WP_057909594.1">
    <property type="nucleotide sequence ID" value="NZ_AZGK01000010.1"/>
</dbReference>
<dbReference type="GeneID" id="69802607"/>
<sequence length="228" mass="24940">MTKALMVVTNNPKFKKIQRATGIWLKEATHFNKVMVDNGIDVDYVSPQGGYVPIDPLSMGTDDMDMIDWEYYSDDVFRNQHLAASKKPSDINPNDYDVIYFVGGHGTMGDFPDNKDLAQLAETIYQNGGIVSANCVGVCGLLAMRSEDGQRFIHGRKLTGFTNDEEALNGLTNDVDFLLEDELAKAGAAFSKGTPFESHVVVDDRLITGQNPNSAAGVGEAVIKELLQ</sequence>
<evidence type="ECO:0000259" key="4">
    <source>
        <dbReference type="Pfam" id="PF01965"/>
    </source>
</evidence>
<dbReference type="GO" id="GO:0005737">
    <property type="term" value="C:cytoplasm"/>
    <property type="evidence" value="ECO:0007669"/>
    <property type="project" value="TreeGrafter"/>
</dbReference>
<proteinExistence type="inferred from homology"/>
<dbReference type="CDD" id="cd03141">
    <property type="entry name" value="GATase1_Hsp31_like"/>
    <property type="match status" value="1"/>
</dbReference>
<evidence type="ECO:0000313" key="5">
    <source>
        <dbReference type="EMBL" id="KRM46083.1"/>
    </source>
</evidence>
<organism evidence="5 6">
    <name type="scientific">Lentilactobacillus parabuchneri DSM 5707 = NBRC 107865</name>
    <dbReference type="NCBI Taxonomy" id="1423784"/>
    <lineage>
        <taxon>Bacteria</taxon>
        <taxon>Bacillati</taxon>
        <taxon>Bacillota</taxon>
        <taxon>Bacilli</taxon>
        <taxon>Lactobacillales</taxon>
        <taxon>Lactobacillaceae</taxon>
        <taxon>Lentilactobacillus</taxon>
    </lineage>
</organism>
<gene>
    <name evidence="5" type="ORF">FC51_GL000532</name>
</gene>
<feature type="domain" description="DJ-1/PfpI" evidence="4">
    <location>
        <begin position="29"/>
        <end position="224"/>
    </location>
</feature>
<dbReference type="PANTHER" id="PTHR48094:SF11">
    <property type="entry name" value="GLUTATHIONE-INDEPENDENT GLYOXALASE HSP31-RELATED"/>
    <property type="match status" value="1"/>
</dbReference>
<dbReference type="SUPFAM" id="SSF52317">
    <property type="entry name" value="Class I glutamine amidotransferase-like"/>
    <property type="match status" value="1"/>
</dbReference>
<evidence type="ECO:0000256" key="3">
    <source>
        <dbReference type="ARBA" id="ARBA00038493"/>
    </source>
</evidence>
<keyword evidence="1" id="KW-0346">Stress response</keyword>
<accession>A0A0R1Z4X3</accession>
<evidence type="ECO:0000256" key="2">
    <source>
        <dbReference type="ARBA" id="ARBA00023239"/>
    </source>
</evidence>
<dbReference type="Gene3D" id="3.40.50.880">
    <property type="match status" value="1"/>
</dbReference>
<dbReference type="Proteomes" id="UP000051957">
    <property type="component" value="Unassembled WGS sequence"/>
</dbReference>
<dbReference type="EMBL" id="AZGK01000010">
    <property type="protein sequence ID" value="KRM46083.1"/>
    <property type="molecule type" value="Genomic_DNA"/>
</dbReference>
<comment type="caution">
    <text evidence="5">The sequence shown here is derived from an EMBL/GenBank/DDBJ whole genome shotgun (WGS) entry which is preliminary data.</text>
</comment>
<name>A0A0R1Z4X3_9LACO</name>
<reference evidence="5 6" key="1">
    <citation type="journal article" date="2015" name="Genome Announc.">
        <title>Expanding the biotechnology potential of lactobacilli through comparative genomics of 213 strains and associated genera.</title>
        <authorList>
            <person name="Sun Z."/>
            <person name="Harris H.M."/>
            <person name="McCann A."/>
            <person name="Guo C."/>
            <person name="Argimon S."/>
            <person name="Zhang W."/>
            <person name="Yang X."/>
            <person name="Jeffery I.B."/>
            <person name="Cooney J.C."/>
            <person name="Kagawa T.F."/>
            <person name="Liu W."/>
            <person name="Song Y."/>
            <person name="Salvetti E."/>
            <person name="Wrobel A."/>
            <person name="Rasinkangas P."/>
            <person name="Parkhill J."/>
            <person name="Rea M.C."/>
            <person name="O'Sullivan O."/>
            <person name="Ritari J."/>
            <person name="Douillard F.P."/>
            <person name="Paul Ross R."/>
            <person name="Yang R."/>
            <person name="Briner A.E."/>
            <person name="Felis G.E."/>
            <person name="de Vos W.M."/>
            <person name="Barrangou R."/>
            <person name="Klaenhammer T.R."/>
            <person name="Caufield P.W."/>
            <person name="Cui Y."/>
            <person name="Zhang H."/>
            <person name="O'Toole P.W."/>
        </authorList>
    </citation>
    <scope>NUCLEOTIDE SEQUENCE [LARGE SCALE GENOMIC DNA]</scope>
    <source>
        <strain evidence="5 6">DSM 5707</strain>
    </source>
</reference>
<dbReference type="AlphaFoldDB" id="A0A0R1Z4X3"/>
<keyword evidence="2" id="KW-0456">Lyase</keyword>
<dbReference type="InterPro" id="IPR050325">
    <property type="entry name" value="Prot/Nucl_acid_deglycase"/>
</dbReference>
<dbReference type="InterPro" id="IPR029062">
    <property type="entry name" value="Class_I_gatase-like"/>
</dbReference>
<comment type="similarity">
    <text evidence="3">Belongs to the peptidase C56 family. HSP31-like subfamily.</text>
</comment>